<organism evidence="1">
    <name type="scientific">uncultured Caudovirales phage</name>
    <dbReference type="NCBI Taxonomy" id="2100421"/>
    <lineage>
        <taxon>Viruses</taxon>
        <taxon>Duplodnaviria</taxon>
        <taxon>Heunggongvirae</taxon>
        <taxon>Uroviricota</taxon>
        <taxon>Caudoviricetes</taxon>
        <taxon>Peduoviridae</taxon>
        <taxon>Maltschvirus</taxon>
        <taxon>Maltschvirus maltsch</taxon>
    </lineage>
</organism>
<protein>
    <submittedName>
        <fullName evidence="1">Uncharacterized protein</fullName>
    </submittedName>
</protein>
<sequence>MSKLYSAVVSGKSTLSVFDAEKGVLSYKINLGDVEIVNGPVITRDKLTVVVKNKQGKMQGKVYTLPRGILSYSFQVS</sequence>
<accession>A0A6J7XC37</accession>
<gene>
    <name evidence="1" type="ORF">UFOVP760_242</name>
</gene>
<proteinExistence type="predicted"/>
<name>A0A6J7XC37_9CAUD</name>
<dbReference type="EMBL" id="LR798360">
    <property type="protein sequence ID" value="CAB5226468.1"/>
    <property type="molecule type" value="Genomic_DNA"/>
</dbReference>
<evidence type="ECO:0000313" key="1">
    <source>
        <dbReference type="EMBL" id="CAB5226468.1"/>
    </source>
</evidence>
<reference evidence="1" key="1">
    <citation type="submission" date="2020-05" db="EMBL/GenBank/DDBJ databases">
        <authorList>
            <person name="Chiriac C."/>
            <person name="Salcher M."/>
            <person name="Ghai R."/>
            <person name="Kavagutti S V."/>
        </authorList>
    </citation>
    <scope>NUCLEOTIDE SEQUENCE</scope>
</reference>